<dbReference type="RefSeq" id="WP_344496651.1">
    <property type="nucleotide sequence ID" value="NZ_BAAAQX010000088.1"/>
</dbReference>
<comment type="function">
    <text evidence="1">PPIases accelerate the folding of proteins. It catalyzes the cis-trans isomerization of proline imidic peptide bonds in oligopeptides.</text>
</comment>
<dbReference type="PANTHER" id="PTHR45625:SF4">
    <property type="entry name" value="PEPTIDYLPROLYL ISOMERASE DOMAIN AND WD REPEAT-CONTAINING PROTEIN 1"/>
    <property type="match status" value="1"/>
</dbReference>
<dbReference type="PANTHER" id="PTHR45625">
    <property type="entry name" value="PEPTIDYL-PROLYL CIS-TRANS ISOMERASE-RELATED"/>
    <property type="match status" value="1"/>
</dbReference>
<dbReference type="EMBL" id="BAAAQX010000088">
    <property type="protein sequence ID" value="GAA2220416.1"/>
    <property type="molecule type" value="Genomic_DNA"/>
</dbReference>
<protein>
    <recommendedName>
        <fullName evidence="2">peptidylprolyl isomerase</fullName>
        <ecNumber evidence="2">5.2.1.8</ecNumber>
    </recommendedName>
</protein>
<evidence type="ECO:0000313" key="6">
    <source>
        <dbReference type="EMBL" id="GAA2220416.1"/>
    </source>
</evidence>
<proteinExistence type="predicted"/>
<evidence type="ECO:0000259" key="5">
    <source>
        <dbReference type="PROSITE" id="PS50072"/>
    </source>
</evidence>
<keyword evidence="7" id="KW-1185">Reference proteome</keyword>
<dbReference type="Gene3D" id="2.40.100.10">
    <property type="entry name" value="Cyclophilin-like"/>
    <property type="match status" value="1"/>
</dbReference>
<dbReference type="PRINTS" id="PR00153">
    <property type="entry name" value="CSAPPISMRASE"/>
</dbReference>
<organism evidence="6 7">
    <name type="scientific">Nonomuraea monospora</name>
    <dbReference type="NCBI Taxonomy" id="568818"/>
    <lineage>
        <taxon>Bacteria</taxon>
        <taxon>Bacillati</taxon>
        <taxon>Actinomycetota</taxon>
        <taxon>Actinomycetes</taxon>
        <taxon>Streptosporangiales</taxon>
        <taxon>Streptosporangiaceae</taxon>
        <taxon>Nonomuraea</taxon>
    </lineage>
</organism>
<comment type="caution">
    <text evidence="6">The sequence shown here is derived from an EMBL/GenBank/DDBJ whole genome shotgun (WGS) entry which is preliminary data.</text>
</comment>
<evidence type="ECO:0000256" key="3">
    <source>
        <dbReference type="ARBA" id="ARBA00023110"/>
    </source>
</evidence>
<evidence type="ECO:0000256" key="4">
    <source>
        <dbReference type="ARBA" id="ARBA00023235"/>
    </source>
</evidence>
<dbReference type="Proteomes" id="UP001499843">
    <property type="component" value="Unassembled WGS sequence"/>
</dbReference>
<accession>A0ABN3D5F6</accession>
<dbReference type="Pfam" id="PF00160">
    <property type="entry name" value="Pro_isomerase"/>
    <property type="match status" value="1"/>
</dbReference>
<evidence type="ECO:0000256" key="2">
    <source>
        <dbReference type="ARBA" id="ARBA00013194"/>
    </source>
</evidence>
<dbReference type="InterPro" id="IPR044666">
    <property type="entry name" value="Cyclophilin_A-like"/>
</dbReference>
<reference evidence="6 7" key="1">
    <citation type="journal article" date="2019" name="Int. J. Syst. Evol. Microbiol.">
        <title>The Global Catalogue of Microorganisms (GCM) 10K type strain sequencing project: providing services to taxonomists for standard genome sequencing and annotation.</title>
        <authorList>
            <consortium name="The Broad Institute Genomics Platform"/>
            <consortium name="The Broad Institute Genome Sequencing Center for Infectious Disease"/>
            <person name="Wu L."/>
            <person name="Ma J."/>
        </authorList>
    </citation>
    <scope>NUCLEOTIDE SEQUENCE [LARGE SCALE GENOMIC DNA]</scope>
    <source>
        <strain evidence="6 7">JCM 16114</strain>
    </source>
</reference>
<dbReference type="PROSITE" id="PS50072">
    <property type="entry name" value="CSA_PPIASE_2"/>
    <property type="match status" value="1"/>
</dbReference>
<sequence>MVTTAATPATLRLAHRRSAMLDLFLALQRELMGRFPHELAFLPCPAAPEVAQFMDGLKAWKQHGLNDLPSVLAHAERPHDLIDLAGEELREGSKLIAQAMAASEGALRPAIEGFADLRESAVRDLGRLLELEELDASLRAALGIRPGALVLPLHLVPLAPHFPGVGVLMSGRRMGAGYADCRRFLGSTLADAVLTLLAWTLLRALPGPDSLPTELARRLPGKGRHQQRLRVVLTKILIEMTVASLIRARDPEHRSSSDVLGTAWRYPRLFAVAQRHWQRYLAGAGERAECLDGLATELAATNARWWVEDVDAASLAADFYLLEWLRAEGDAQAARSFASWTPRLADYLARQIDLTIGGELGHFERGRHHGFPEPVGSFIQEVTTGDSRVAWWRARRRLGESRALALAVEAFNGPGVEYGGEAWGPVAATLRRYVDFELPPAVFVDQCFTLEHNNGSLFDKYFATDDLRAVLDNQAAGDLAALAARASEEVRRRWQAHTAEVLGRHDPAWLGLPSSVPAEAANTRPPVTGHPVGDAPIGALGCGNAADAAMYDDERHARPVAIGPSRRRRPHRPPHRRITGARVVLHLTTGPVRVELWARRAPHTVDTFIGLAEGTIAWTDPLTRQPGSGGFYDGTPLFRRVPGFVVQGGDRTGTGERGAGFRILDEFGPDAVFDRPYLMAMVNTGPNSAGSQFFLTLAVARHLDGRYCQFGEVTDPASQRLLDEAATEPGTVSIVRVEVTTW</sequence>
<feature type="domain" description="PPIase cyclophilin-type" evidence="5">
    <location>
        <begin position="590"/>
        <end position="724"/>
    </location>
</feature>
<dbReference type="InterPro" id="IPR002130">
    <property type="entry name" value="Cyclophilin-type_PPIase_dom"/>
</dbReference>
<evidence type="ECO:0000313" key="7">
    <source>
        <dbReference type="Proteomes" id="UP001499843"/>
    </source>
</evidence>
<keyword evidence="3" id="KW-0697">Rotamase</keyword>
<dbReference type="InterPro" id="IPR029000">
    <property type="entry name" value="Cyclophilin-like_dom_sf"/>
</dbReference>
<name>A0ABN3D5F6_9ACTN</name>
<dbReference type="SUPFAM" id="SSF50891">
    <property type="entry name" value="Cyclophilin-like"/>
    <property type="match status" value="1"/>
</dbReference>
<dbReference type="CDD" id="cd00317">
    <property type="entry name" value="cyclophilin"/>
    <property type="match status" value="1"/>
</dbReference>
<keyword evidence="4" id="KW-0413">Isomerase</keyword>
<evidence type="ECO:0000256" key="1">
    <source>
        <dbReference type="ARBA" id="ARBA00002388"/>
    </source>
</evidence>
<gene>
    <name evidence="6" type="ORF">GCM10009850_122380</name>
</gene>
<dbReference type="EC" id="5.2.1.8" evidence="2"/>